<evidence type="ECO:0000313" key="1">
    <source>
        <dbReference type="EMBL" id="KIJ93167.1"/>
    </source>
</evidence>
<evidence type="ECO:0000313" key="2">
    <source>
        <dbReference type="Proteomes" id="UP000054477"/>
    </source>
</evidence>
<dbReference type="OrthoDB" id="4357582at2759"/>
<dbReference type="Proteomes" id="UP000054477">
    <property type="component" value="Unassembled WGS sequence"/>
</dbReference>
<dbReference type="AlphaFoldDB" id="A0A0C9XA52"/>
<sequence>MSSRLPAKGVVEACAIGATTLTNANPLWTFGSSSCATNKATPSLLWMLRKIGKGAFRDFWIVDELLNIVPPKEGIVRIRWHSDFINKPFYERGGGHICNHDFRAKGLGVIDERYISSHGRHAGRDSVYDQYSAPMNPGDTTY</sequence>
<dbReference type="PROSITE" id="PS51257">
    <property type="entry name" value="PROKAR_LIPOPROTEIN"/>
    <property type="match status" value="1"/>
</dbReference>
<protein>
    <submittedName>
        <fullName evidence="1">Uncharacterized protein</fullName>
    </submittedName>
</protein>
<dbReference type="HOGENOM" id="CLU_1816103_0_0_1"/>
<reference evidence="1 2" key="1">
    <citation type="submission" date="2014-04" db="EMBL/GenBank/DDBJ databases">
        <authorList>
            <consortium name="DOE Joint Genome Institute"/>
            <person name="Kuo A."/>
            <person name="Kohler A."/>
            <person name="Nagy L.G."/>
            <person name="Floudas D."/>
            <person name="Copeland A."/>
            <person name="Barry K.W."/>
            <person name="Cichocki N."/>
            <person name="Veneault-Fourrey C."/>
            <person name="LaButti K."/>
            <person name="Lindquist E.A."/>
            <person name="Lipzen A."/>
            <person name="Lundell T."/>
            <person name="Morin E."/>
            <person name="Murat C."/>
            <person name="Sun H."/>
            <person name="Tunlid A."/>
            <person name="Henrissat B."/>
            <person name="Grigoriev I.V."/>
            <person name="Hibbett D.S."/>
            <person name="Martin F."/>
            <person name="Nordberg H.P."/>
            <person name="Cantor M.N."/>
            <person name="Hua S.X."/>
        </authorList>
    </citation>
    <scope>NUCLEOTIDE SEQUENCE [LARGE SCALE GENOMIC DNA]</scope>
    <source>
        <strain evidence="1 2">LaAM-08-1</strain>
    </source>
</reference>
<accession>A0A0C9XA52</accession>
<name>A0A0C9XA52_9AGAR</name>
<gene>
    <name evidence="1" type="ORF">K443DRAFT_125690</name>
</gene>
<reference evidence="2" key="2">
    <citation type="submission" date="2015-01" db="EMBL/GenBank/DDBJ databases">
        <title>Evolutionary Origins and Diversification of the Mycorrhizal Mutualists.</title>
        <authorList>
            <consortium name="DOE Joint Genome Institute"/>
            <consortium name="Mycorrhizal Genomics Consortium"/>
            <person name="Kohler A."/>
            <person name="Kuo A."/>
            <person name="Nagy L.G."/>
            <person name="Floudas D."/>
            <person name="Copeland A."/>
            <person name="Barry K.W."/>
            <person name="Cichocki N."/>
            <person name="Veneault-Fourrey C."/>
            <person name="LaButti K."/>
            <person name="Lindquist E.A."/>
            <person name="Lipzen A."/>
            <person name="Lundell T."/>
            <person name="Morin E."/>
            <person name="Murat C."/>
            <person name="Riley R."/>
            <person name="Ohm R."/>
            <person name="Sun H."/>
            <person name="Tunlid A."/>
            <person name="Henrissat B."/>
            <person name="Grigoriev I.V."/>
            <person name="Hibbett D.S."/>
            <person name="Martin F."/>
        </authorList>
    </citation>
    <scope>NUCLEOTIDE SEQUENCE [LARGE SCALE GENOMIC DNA]</scope>
    <source>
        <strain evidence="2">LaAM-08-1</strain>
    </source>
</reference>
<organism evidence="1 2">
    <name type="scientific">Laccaria amethystina LaAM-08-1</name>
    <dbReference type="NCBI Taxonomy" id="1095629"/>
    <lineage>
        <taxon>Eukaryota</taxon>
        <taxon>Fungi</taxon>
        <taxon>Dikarya</taxon>
        <taxon>Basidiomycota</taxon>
        <taxon>Agaricomycotina</taxon>
        <taxon>Agaricomycetes</taxon>
        <taxon>Agaricomycetidae</taxon>
        <taxon>Agaricales</taxon>
        <taxon>Agaricineae</taxon>
        <taxon>Hydnangiaceae</taxon>
        <taxon>Laccaria</taxon>
    </lineage>
</organism>
<keyword evidence="2" id="KW-1185">Reference proteome</keyword>
<dbReference type="EMBL" id="KN838861">
    <property type="protein sequence ID" value="KIJ93167.1"/>
    <property type="molecule type" value="Genomic_DNA"/>
</dbReference>
<proteinExistence type="predicted"/>